<protein>
    <recommendedName>
        <fullName evidence="4 5">Small ribosomal subunit protein uS9</fullName>
    </recommendedName>
</protein>
<comment type="similarity">
    <text evidence="1 5 6">Belongs to the universal ribosomal protein uS9 family.</text>
</comment>
<accession>A0A931WPQ0</accession>
<evidence type="ECO:0000256" key="1">
    <source>
        <dbReference type="ARBA" id="ARBA00005251"/>
    </source>
</evidence>
<organism evidence="7 8">
    <name type="scientific">Candidatus Sungiibacteriota bacterium</name>
    <dbReference type="NCBI Taxonomy" id="2750080"/>
    <lineage>
        <taxon>Bacteria</taxon>
        <taxon>Candidatus Sungiibacteriota</taxon>
    </lineage>
</organism>
<keyword evidence="2 5" id="KW-0689">Ribosomal protein</keyword>
<evidence type="ECO:0000313" key="8">
    <source>
        <dbReference type="Proteomes" id="UP000724148"/>
    </source>
</evidence>
<evidence type="ECO:0000256" key="3">
    <source>
        <dbReference type="ARBA" id="ARBA00023274"/>
    </source>
</evidence>
<dbReference type="GO" id="GO:0006412">
    <property type="term" value="P:translation"/>
    <property type="evidence" value="ECO:0007669"/>
    <property type="project" value="UniProtKB-UniRule"/>
</dbReference>
<proteinExistence type="inferred from homology"/>
<dbReference type="GO" id="GO:0003735">
    <property type="term" value="F:structural constituent of ribosome"/>
    <property type="evidence" value="ECO:0007669"/>
    <property type="project" value="InterPro"/>
</dbReference>
<reference evidence="7" key="1">
    <citation type="submission" date="2020-07" db="EMBL/GenBank/DDBJ databases">
        <title>Huge and variable diversity of episymbiotic CPR bacteria and DPANN archaea in groundwater ecosystems.</title>
        <authorList>
            <person name="He C.Y."/>
            <person name="Keren R."/>
            <person name="Whittaker M."/>
            <person name="Farag I.F."/>
            <person name="Doudna J."/>
            <person name="Cate J.H.D."/>
            <person name="Banfield J.F."/>
        </authorList>
    </citation>
    <scope>NUCLEOTIDE SEQUENCE</scope>
    <source>
        <strain evidence="7">NC_groundwater_193_Ag_S-0.1um_51_7</strain>
    </source>
</reference>
<dbReference type="PANTHER" id="PTHR21569">
    <property type="entry name" value="RIBOSOMAL PROTEIN S9"/>
    <property type="match status" value="1"/>
</dbReference>
<dbReference type="NCBIfam" id="NF001099">
    <property type="entry name" value="PRK00132.1"/>
    <property type="match status" value="1"/>
</dbReference>
<dbReference type="Proteomes" id="UP000724148">
    <property type="component" value="Unassembled WGS sequence"/>
</dbReference>
<evidence type="ECO:0000256" key="4">
    <source>
        <dbReference type="ARBA" id="ARBA00035259"/>
    </source>
</evidence>
<dbReference type="GO" id="GO:0022627">
    <property type="term" value="C:cytosolic small ribosomal subunit"/>
    <property type="evidence" value="ECO:0007669"/>
    <property type="project" value="TreeGrafter"/>
</dbReference>
<keyword evidence="3 5" id="KW-0687">Ribonucleoprotein</keyword>
<dbReference type="EMBL" id="JACOZA010000064">
    <property type="protein sequence ID" value="MBI2096971.1"/>
    <property type="molecule type" value="Genomic_DNA"/>
</dbReference>
<dbReference type="SUPFAM" id="SSF54211">
    <property type="entry name" value="Ribosomal protein S5 domain 2-like"/>
    <property type="match status" value="1"/>
</dbReference>
<dbReference type="FunFam" id="3.30.230.10:FF:000001">
    <property type="entry name" value="30S ribosomal protein S9"/>
    <property type="match status" value="1"/>
</dbReference>
<evidence type="ECO:0000313" key="7">
    <source>
        <dbReference type="EMBL" id="MBI2096971.1"/>
    </source>
</evidence>
<dbReference type="HAMAP" id="MF_00532_B">
    <property type="entry name" value="Ribosomal_uS9_B"/>
    <property type="match status" value="1"/>
</dbReference>
<gene>
    <name evidence="5 7" type="primary">rpsI</name>
    <name evidence="7" type="ORF">HYT40_02340</name>
</gene>
<evidence type="ECO:0000256" key="6">
    <source>
        <dbReference type="RuleBase" id="RU003815"/>
    </source>
</evidence>
<dbReference type="InterPro" id="IPR023035">
    <property type="entry name" value="Ribosomal_uS9_bac/plastid"/>
</dbReference>
<comment type="caution">
    <text evidence="7">The sequence shown here is derived from an EMBL/GenBank/DDBJ whole genome shotgun (WGS) entry which is preliminary data.</text>
</comment>
<dbReference type="PANTHER" id="PTHR21569:SF1">
    <property type="entry name" value="SMALL RIBOSOMAL SUBUNIT PROTEIN US9M"/>
    <property type="match status" value="1"/>
</dbReference>
<evidence type="ECO:0000256" key="2">
    <source>
        <dbReference type="ARBA" id="ARBA00022980"/>
    </source>
</evidence>
<dbReference type="Gene3D" id="3.30.230.10">
    <property type="match status" value="1"/>
</dbReference>
<dbReference type="InterPro" id="IPR020568">
    <property type="entry name" value="Ribosomal_Su5_D2-typ_SF"/>
</dbReference>
<dbReference type="InterPro" id="IPR020574">
    <property type="entry name" value="Ribosomal_uS9_CS"/>
</dbReference>
<dbReference type="PROSITE" id="PS00360">
    <property type="entry name" value="RIBOSOMAL_S9"/>
    <property type="match status" value="1"/>
</dbReference>
<name>A0A931WPQ0_9BACT</name>
<sequence length="156" mass="17907">MVAPAIEPEVFETKEVSGEFAFDIPKTDRYFESVGRRKTAVARVRLYTKGEMTTVVNDRPYQTYFPTMELQRIVEDPLKKMKSEGRFRISIKVAGGGVHAQAEAARLGISRALTVFNPEFRKRLKRAGFLTRDARAVERKKFGLKKARRAPQWAKR</sequence>
<dbReference type="AlphaFoldDB" id="A0A931WPQ0"/>
<dbReference type="Pfam" id="PF00380">
    <property type="entry name" value="Ribosomal_S9"/>
    <property type="match status" value="1"/>
</dbReference>
<dbReference type="GO" id="GO:0003723">
    <property type="term" value="F:RNA binding"/>
    <property type="evidence" value="ECO:0007669"/>
    <property type="project" value="TreeGrafter"/>
</dbReference>
<evidence type="ECO:0000256" key="5">
    <source>
        <dbReference type="HAMAP-Rule" id="MF_00532"/>
    </source>
</evidence>
<dbReference type="InterPro" id="IPR000754">
    <property type="entry name" value="Ribosomal_uS9"/>
</dbReference>
<dbReference type="InterPro" id="IPR014721">
    <property type="entry name" value="Ribsml_uS5_D2-typ_fold_subgr"/>
</dbReference>